<protein>
    <submittedName>
        <fullName evidence="3">BQ5605_C005g03504 protein</fullName>
    </submittedName>
</protein>
<dbReference type="Gene3D" id="4.10.240.10">
    <property type="entry name" value="Zn(2)-C6 fungal-type DNA-binding domain"/>
    <property type="match status" value="1"/>
</dbReference>
<dbReference type="GO" id="GO:0008270">
    <property type="term" value="F:zinc ion binding"/>
    <property type="evidence" value="ECO:0007669"/>
    <property type="project" value="InterPro"/>
</dbReference>
<feature type="domain" description="Zn(2)-C6 fungal-type" evidence="2">
    <location>
        <begin position="70"/>
        <end position="101"/>
    </location>
</feature>
<feature type="region of interest" description="Disordered" evidence="1">
    <location>
        <begin position="1"/>
        <end position="67"/>
    </location>
</feature>
<keyword evidence="4" id="KW-1185">Reference proteome</keyword>
<name>A0A2X0MXZ5_9BASI</name>
<reference evidence="3 4" key="1">
    <citation type="submission" date="2016-11" db="EMBL/GenBank/DDBJ databases">
        <authorList>
            <person name="Jaros S."/>
            <person name="Januszkiewicz K."/>
            <person name="Wedrychowicz H."/>
        </authorList>
    </citation>
    <scope>NUCLEOTIDE SEQUENCE [LARGE SCALE GENOMIC DNA]</scope>
</reference>
<dbReference type="InterPro" id="IPR036864">
    <property type="entry name" value="Zn2-C6_fun-type_DNA-bd_sf"/>
</dbReference>
<dbReference type="CDD" id="cd00067">
    <property type="entry name" value="GAL4"/>
    <property type="match status" value="1"/>
</dbReference>
<dbReference type="SUPFAM" id="SSF57701">
    <property type="entry name" value="Zn2/Cys6 DNA-binding domain"/>
    <property type="match status" value="1"/>
</dbReference>
<feature type="compositionally biased region" description="Basic and acidic residues" evidence="1">
    <location>
        <begin position="51"/>
        <end position="61"/>
    </location>
</feature>
<dbReference type="PROSITE" id="PS50048">
    <property type="entry name" value="ZN2_CY6_FUNGAL_2"/>
    <property type="match status" value="1"/>
</dbReference>
<gene>
    <name evidence="3" type="primary">BQ5605_C005g03504</name>
    <name evidence="3" type="ORF">BQ5605_C005G03504</name>
</gene>
<evidence type="ECO:0000313" key="4">
    <source>
        <dbReference type="Proteomes" id="UP000249464"/>
    </source>
</evidence>
<dbReference type="Proteomes" id="UP000249464">
    <property type="component" value="Unassembled WGS sequence"/>
</dbReference>
<dbReference type="SMART" id="SM00066">
    <property type="entry name" value="GAL4"/>
    <property type="match status" value="1"/>
</dbReference>
<organism evidence="3 4">
    <name type="scientific">Microbotryum silenes-dioicae</name>
    <dbReference type="NCBI Taxonomy" id="796604"/>
    <lineage>
        <taxon>Eukaryota</taxon>
        <taxon>Fungi</taxon>
        <taxon>Dikarya</taxon>
        <taxon>Basidiomycota</taxon>
        <taxon>Pucciniomycotina</taxon>
        <taxon>Microbotryomycetes</taxon>
        <taxon>Microbotryales</taxon>
        <taxon>Microbotryaceae</taxon>
        <taxon>Microbotryum</taxon>
    </lineage>
</organism>
<feature type="compositionally biased region" description="Low complexity" evidence="1">
    <location>
        <begin position="18"/>
        <end position="49"/>
    </location>
</feature>
<dbReference type="AlphaFoldDB" id="A0A2X0MXZ5"/>
<dbReference type="GO" id="GO:0000981">
    <property type="term" value="F:DNA-binding transcription factor activity, RNA polymerase II-specific"/>
    <property type="evidence" value="ECO:0007669"/>
    <property type="project" value="InterPro"/>
</dbReference>
<evidence type="ECO:0000313" key="3">
    <source>
        <dbReference type="EMBL" id="SGY76631.1"/>
    </source>
</evidence>
<sequence>MDAMFGSTRDWDLPPPQVSTSAAPVASASASTSTSKSAIDASSSSSSVVGLDKRPTTDKKPAKSGRRRLACEPCRARRIKCAWQAETSQSCIACDEADLKCPGEAQPRKRRKRCDSAQAQQAHAHAQEPKPLELAVDTKPDIVQADQYELGGALTFHLIQLCFNMANPCISGLDYDLFQALLNNSAGVSRELEVAAETLCGALIAVSVTFSDHELFIGPSPKPEIPYDEPSGIKASVAQYDKLVSFGRRRQEAVQHFATRALKLYAESRIDSYPSIEAIYTMLAMDHCLSLTTEGIRTQRRFVDSAIEMFKLLTRRQAELPKPIQEALIGPLSHTLLVSPSRYGSIHWGNLTTEFSLLLFLPQSLDAQTAAVLKTPSAISNDELGFYFPQIQLDDTFFSPLHHPSRIIDRKQGWTELGKQTASIGMVITRLYRRLVDNGNRLGYHISEIWRGVEMVRLWLDDAEATVLCRLTPLASKELTDERAFDLISLLNFHRRNLFRLDLLVHQRIVDAAAKDPAPIALQLYATSCARVQALFKLVVVMAKEITRTSALIQARRLFEVLECCLTWSSMRSSRPPEVAELITELGITKDMGTTIMNMLALASWSSALADVQRRSLRNGFTHLSKQATPAPEPTPVVEVKEQPKPDPIAPTRAASVPDPTPPPLSHAPCVIGHPILPIIPPEYPSMSMYPTQPPITQANIFPTPLTYGSIVPPIIPFATPSFLGDEASFETSLPPQQNSYDAAFEFLMSGTNKPHF</sequence>
<proteinExistence type="predicted"/>
<evidence type="ECO:0000256" key="1">
    <source>
        <dbReference type="SAM" id="MobiDB-lite"/>
    </source>
</evidence>
<accession>A0A2X0MXZ5</accession>
<dbReference type="InterPro" id="IPR001138">
    <property type="entry name" value="Zn2Cys6_DnaBD"/>
</dbReference>
<dbReference type="EMBL" id="FQNC01000047">
    <property type="protein sequence ID" value="SGY76631.1"/>
    <property type="molecule type" value="Genomic_DNA"/>
</dbReference>
<evidence type="ECO:0000259" key="2">
    <source>
        <dbReference type="PROSITE" id="PS50048"/>
    </source>
</evidence>
<feature type="region of interest" description="Disordered" evidence="1">
    <location>
        <begin position="625"/>
        <end position="662"/>
    </location>
</feature>
<dbReference type="PROSITE" id="PS00463">
    <property type="entry name" value="ZN2_CY6_FUNGAL_1"/>
    <property type="match status" value="1"/>
</dbReference>
<feature type="region of interest" description="Disordered" evidence="1">
    <location>
        <begin position="105"/>
        <end position="132"/>
    </location>
</feature>